<dbReference type="Pfam" id="PF20645">
    <property type="entry name" value="Rrn7_cyclin_C"/>
    <property type="match status" value="1"/>
</dbReference>
<keyword evidence="3" id="KW-0479">Metal-binding</keyword>
<gene>
    <name evidence="14" type="ORF">BDW02DRAFT_567057</name>
</gene>
<dbReference type="AlphaFoldDB" id="A0A6A5KMI3"/>
<evidence type="ECO:0000256" key="9">
    <source>
        <dbReference type="ARBA" id="ARBA00023242"/>
    </source>
</evidence>
<dbReference type="InterPro" id="IPR033599">
    <property type="entry name" value="TAF1B/Rrn7"/>
</dbReference>
<evidence type="ECO:0000256" key="8">
    <source>
        <dbReference type="ARBA" id="ARBA00023163"/>
    </source>
</evidence>
<feature type="domain" description="Rrn7/TAF1B N-terminal cyclin" evidence="12">
    <location>
        <begin position="83"/>
        <end position="216"/>
    </location>
</feature>
<feature type="compositionally biased region" description="Polar residues" evidence="10">
    <location>
        <begin position="133"/>
        <end position="144"/>
    </location>
</feature>
<dbReference type="GO" id="GO:0070860">
    <property type="term" value="C:RNA polymerase I core factor complex"/>
    <property type="evidence" value="ECO:0007669"/>
    <property type="project" value="InterPro"/>
</dbReference>
<keyword evidence="8" id="KW-0804">Transcription</keyword>
<evidence type="ECO:0000259" key="11">
    <source>
        <dbReference type="Pfam" id="PF11781"/>
    </source>
</evidence>
<dbReference type="GO" id="GO:0008270">
    <property type="term" value="F:zinc ion binding"/>
    <property type="evidence" value="ECO:0007669"/>
    <property type="project" value="UniProtKB-KW"/>
</dbReference>
<dbReference type="Pfam" id="PF11781">
    <property type="entry name" value="Zn_ribbon_RRN7"/>
    <property type="match status" value="1"/>
</dbReference>
<keyword evidence="6" id="KW-0805">Transcription regulation</keyword>
<sequence length="537" mass="60889">MATKGPVCGVENCRSRRYEEGEDGFLYCQNGHQQAGLVRGDDDDYVSAARTVTRKKKDVHEDEKTAGKTLNGPRAFDLHLKSLQHILRHQIWFLVKEKGLPSELETIIYDLWSLRIAQLGDKIASKNDDHSESQSQAQVFSTQNSEDEATDDEKGRLSTNQGKRGLRLLASPKLVDCLVLCYLGITTLRLPFTPGDILGWVSDGKLAYRRAIKLLPLAMKDRLPPIYHAALDPKTPLTYTRFYKALTDLHISYNKDHGIIWPALNAPLLLFRYLKDLALPLELYDATKRLGNLLGHDFAPHYEGKKRLGIRHLPEAQLVSCLIVCIKLLYPLDNKERHPKSSSEPTSIMMDWELWCKQMNGVKETNGGNGGRFTVEQMTRLTEDDVFSMGPDDMDQYLDFYADTFLDEAEIERTRDTDDFRNALYDMFPIESETRHPPKQTTSGLSLRQKLDVVRVVHGGMTVQAVADEGEAGIRTLRAGQAYAVWKTEKDLPETAKMLYEKAARLAGLSMKMLVLAVDFTEARVEQWKKAQKRGDE</sequence>
<dbReference type="Proteomes" id="UP000800040">
    <property type="component" value="Unassembled WGS sequence"/>
</dbReference>
<evidence type="ECO:0000256" key="1">
    <source>
        <dbReference type="ARBA" id="ARBA00004604"/>
    </source>
</evidence>
<feature type="domain" description="RRN7-type" evidence="11">
    <location>
        <begin position="3"/>
        <end position="36"/>
    </location>
</feature>
<evidence type="ECO:0000256" key="5">
    <source>
        <dbReference type="ARBA" id="ARBA00022833"/>
    </source>
</evidence>
<organism evidence="14 15">
    <name type="scientific">Decorospora gaudefroyi</name>
    <dbReference type="NCBI Taxonomy" id="184978"/>
    <lineage>
        <taxon>Eukaryota</taxon>
        <taxon>Fungi</taxon>
        <taxon>Dikarya</taxon>
        <taxon>Ascomycota</taxon>
        <taxon>Pezizomycotina</taxon>
        <taxon>Dothideomycetes</taxon>
        <taxon>Pleosporomycetidae</taxon>
        <taxon>Pleosporales</taxon>
        <taxon>Pleosporineae</taxon>
        <taxon>Pleosporaceae</taxon>
        <taxon>Decorospora</taxon>
    </lineage>
</organism>
<evidence type="ECO:0000313" key="15">
    <source>
        <dbReference type="Proteomes" id="UP000800040"/>
    </source>
</evidence>
<evidence type="ECO:0000256" key="10">
    <source>
        <dbReference type="SAM" id="MobiDB-lite"/>
    </source>
</evidence>
<dbReference type="InterPro" id="IPR048538">
    <property type="entry name" value="Rrn7_cyclin_C"/>
</dbReference>
<dbReference type="InterPro" id="IPR021752">
    <property type="entry name" value="TF_Rrn7_Zf"/>
</dbReference>
<feature type="region of interest" description="Disordered" evidence="10">
    <location>
        <begin position="126"/>
        <end position="158"/>
    </location>
</feature>
<dbReference type="GO" id="GO:0001164">
    <property type="term" value="F:RNA polymerase I core promoter sequence-specific DNA binding"/>
    <property type="evidence" value="ECO:0007669"/>
    <property type="project" value="InterPro"/>
</dbReference>
<reference evidence="14" key="1">
    <citation type="submission" date="2020-01" db="EMBL/GenBank/DDBJ databases">
        <authorList>
            <consortium name="DOE Joint Genome Institute"/>
            <person name="Haridas S."/>
            <person name="Albert R."/>
            <person name="Binder M."/>
            <person name="Bloem J."/>
            <person name="Labutti K."/>
            <person name="Salamov A."/>
            <person name="Andreopoulos B."/>
            <person name="Baker S.E."/>
            <person name="Barry K."/>
            <person name="Bills G."/>
            <person name="Bluhm B.H."/>
            <person name="Cannon C."/>
            <person name="Castanera R."/>
            <person name="Culley D.E."/>
            <person name="Daum C."/>
            <person name="Ezra D."/>
            <person name="Gonzalez J.B."/>
            <person name="Henrissat B."/>
            <person name="Kuo A."/>
            <person name="Liang C."/>
            <person name="Lipzen A."/>
            <person name="Lutzoni F."/>
            <person name="Magnuson J."/>
            <person name="Mondo S."/>
            <person name="Nolan M."/>
            <person name="Ohm R."/>
            <person name="Pangilinan J."/>
            <person name="Park H.-J."/>
            <person name="Ramirez L."/>
            <person name="Alfaro M."/>
            <person name="Sun H."/>
            <person name="Tritt A."/>
            <person name="Yoshinaga Y."/>
            <person name="Zwiers L.-H."/>
            <person name="Turgeon B.G."/>
            <person name="Goodwin S.B."/>
            <person name="Spatafora J.W."/>
            <person name="Crous P.W."/>
            <person name="Grigoriev I.V."/>
        </authorList>
    </citation>
    <scope>NUCLEOTIDE SEQUENCE</scope>
    <source>
        <strain evidence="14">P77</strain>
    </source>
</reference>
<dbReference type="PANTHER" id="PTHR31576:SF2">
    <property type="entry name" value="TATA BOX-BINDING PROTEIN-ASSOCIATED FACTOR RNA POLYMERASE I SUBUNIT B"/>
    <property type="match status" value="1"/>
</dbReference>
<dbReference type="EMBL" id="ML975273">
    <property type="protein sequence ID" value="KAF1836466.1"/>
    <property type="molecule type" value="Genomic_DNA"/>
</dbReference>
<evidence type="ECO:0000259" key="12">
    <source>
        <dbReference type="Pfam" id="PF20644"/>
    </source>
</evidence>
<evidence type="ECO:0000313" key="14">
    <source>
        <dbReference type="EMBL" id="KAF1836466.1"/>
    </source>
</evidence>
<comment type="similarity">
    <text evidence="2">Belongs to the RRN7/TAF1B family.</text>
</comment>
<evidence type="ECO:0000256" key="4">
    <source>
        <dbReference type="ARBA" id="ARBA00022771"/>
    </source>
</evidence>
<accession>A0A6A5KMI3</accession>
<dbReference type="GO" id="GO:0042790">
    <property type="term" value="P:nucleolar large rRNA transcription by RNA polymerase I"/>
    <property type="evidence" value="ECO:0007669"/>
    <property type="project" value="TreeGrafter"/>
</dbReference>
<evidence type="ECO:0000256" key="6">
    <source>
        <dbReference type="ARBA" id="ARBA00023015"/>
    </source>
</evidence>
<keyword evidence="4" id="KW-0863">Zinc-finger</keyword>
<dbReference type="OrthoDB" id="428577at2759"/>
<proteinExistence type="inferred from homology"/>
<feature type="domain" description="Rrn7/TAF1B C-terminal cyclin" evidence="13">
    <location>
        <begin position="236"/>
        <end position="404"/>
    </location>
</feature>
<evidence type="ECO:0000256" key="3">
    <source>
        <dbReference type="ARBA" id="ARBA00022723"/>
    </source>
</evidence>
<evidence type="ECO:0000256" key="7">
    <source>
        <dbReference type="ARBA" id="ARBA00023125"/>
    </source>
</evidence>
<evidence type="ECO:0000256" key="2">
    <source>
        <dbReference type="ARBA" id="ARBA00006899"/>
    </source>
</evidence>
<keyword evidence="15" id="KW-1185">Reference proteome</keyword>
<keyword evidence="7" id="KW-0238">DNA-binding</keyword>
<dbReference type="PANTHER" id="PTHR31576">
    <property type="entry name" value="TATA BOX-BINDING PROTEIN-ASSOCIATED FACTOR RNA POLYMERASE I SUBUNIT B"/>
    <property type="match status" value="1"/>
</dbReference>
<keyword evidence="5" id="KW-0862">Zinc</keyword>
<comment type="subcellular location">
    <subcellularLocation>
        <location evidence="1">Nucleus</location>
        <location evidence="1">Nucleolus</location>
    </subcellularLocation>
</comment>
<protein>
    <submittedName>
        <fullName evidence="14">Uncharacterized protein</fullName>
    </submittedName>
</protein>
<name>A0A6A5KMI3_9PLEO</name>
<keyword evidence="9" id="KW-0539">Nucleus</keyword>
<dbReference type="InterPro" id="IPR048540">
    <property type="entry name" value="Rrn7_cyclin_N"/>
</dbReference>
<dbReference type="Pfam" id="PF20644">
    <property type="entry name" value="Rrn7_cyclin_N"/>
    <property type="match status" value="1"/>
</dbReference>
<evidence type="ECO:0000259" key="13">
    <source>
        <dbReference type="Pfam" id="PF20645"/>
    </source>
</evidence>